<evidence type="ECO:0000313" key="2">
    <source>
        <dbReference type="EMBL" id="CAL4761133.1"/>
    </source>
</evidence>
<dbReference type="EMBL" id="CAMXCT010000102">
    <property type="protein sequence ID" value="CAI3973821.1"/>
    <property type="molecule type" value="Genomic_DNA"/>
</dbReference>
<proteinExistence type="predicted"/>
<dbReference type="OrthoDB" id="28755at2759"/>
<evidence type="ECO:0000313" key="1">
    <source>
        <dbReference type="EMBL" id="CAI3973821.1"/>
    </source>
</evidence>
<accession>A0A9P1FF71</accession>
<dbReference type="EMBL" id="CAMXCT030000102">
    <property type="protein sequence ID" value="CAL4761133.1"/>
    <property type="molecule type" value="Genomic_DNA"/>
</dbReference>
<gene>
    <name evidence="1" type="ORF">C1SCF055_LOCUS2273</name>
</gene>
<evidence type="ECO:0000313" key="3">
    <source>
        <dbReference type="Proteomes" id="UP001152797"/>
    </source>
</evidence>
<reference evidence="1" key="1">
    <citation type="submission" date="2022-10" db="EMBL/GenBank/DDBJ databases">
        <authorList>
            <person name="Chen Y."/>
            <person name="Dougan E. K."/>
            <person name="Chan C."/>
            <person name="Rhodes N."/>
            <person name="Thang M."/>
        </authorList>
    </citation>
    <scope>NUCLEOTIDE SEQUENCE</scope>
</reference>
<name>A0A9P1FF71_9DINO</name>
<comment type="caution">
    <text evidence="1">The sequence shown here is derived from an EMBL/GenBank/DDBJ whole genome shotgun (WGS) entry which is preliminary data.</text>
</comment>
<protein>
    <submittedName>
        <fullName evidence="1">Uncharacterized protein</fullName>
    </submittedName>
</protein>
<keyword evidence="3" id="KW-1185">Reference proteome</keyword>
<dbReference type="AlphaFoldDB" id="A0A9P1FF71"/>
<feature type="non-terminal residue" evidence="1">
    <location>
        <position position="289"/>
    </location>
</feature>
<feature type="non-terminal residue" evidence="1">
    <location>
        <position position="1"/>
    </location>
</feature>
<dbReference type="Proteomes" id="UP001152797">
    <property type="component" value="Unassembled WGS sequence"/>
</dbReference>
<organism evidence="1">
    <name type="scientific">Cladocopium goreaui</name>
    <dbReference type="NCBI Taxonomy" id="2562237"/>
    <lineage>
        <taxon>Eukaryota</taxon>
        <taxon>Sar</taxon>
        <taxon>Alveolata</taxon>
        <taxon>Dinophyceae</taxon>
        <taxon>Suessiales</taxon>
        <taxon>Symbiodiniaceae</taxon>
        <taxon>Cladocopium</taxon>
    </lineage>
</organism>
<reference evidence="2 3" key="2">
    <citation type="submission" date="2024-05" db="EMBL/GenBank/DDBJ databases">
        <authorList>
            <person name="Chen Y."/>
            <person name="Shah S."/>
            <person name="Dougan E. K."/>
            <person name="Thang M."/>
            <person name="Chan C."/>
        </authorList>
    </citation>
    <scope>NUCLEOTIDE SEQUENCE [LARGE SCALE GENOMIC DNA]</scope>
</reference>
<sequence>VGSNLRTSAGRDSAVCIFGGSLAESEKKEGKIYSSESFDCAPAAQKQLFEPEAAQKQLEADPKTEDSDSTEKVRNLEVMLHLIKVDVADTLDRESNLPALLTAPANHTLKPTSATVACARWITEELPDWSMQFVQTMQKDVVLQCIWISPQNVQYRSLKQALRNGFVDANQVCSAPPAKYRRLAAPAGGEPPVGGAAACAATAAVAGETVEHEGAANGMAAVVATPCDIQQHADAARALDSEIVEHDGAATANGMTAVATVFLQGWPFGHCPGFLHAVMLTYNDHKATS</sequence>
<dbReference type="EMBL" id="CAMXCT020000102">
    <property type="protein sequence ID" value="CAL1127196.1"/>
    <property type="molecule type" value="Genomic_DNA"/>
</dbReference>